<proteinExistence type="predicted"/>
<dbReference type="AlphaFoldDB" id="A0A9W4SPK7"/>
<evidence type="ECO:0000313" key="2">
    <source>
        <dbReference type="Proteomes" id="UP001153678"/>
    </source>
</evidence>
<reference evidence="1" key="1">
    <citation type="submission" date="2022-08" db="EMBL/GenBank/DDBJ databases">
        <authorList>
            <person name="Kallberg Y."/>
            <person name="Tangrot J."/>
            <person name="Rosling A."/>
        </authorList>
    </citation>
    <scope>NUCLEOTIDE SEQUENCE</scope>
    <source>
        <strain evidence="1">Wild A</strain>
    </source>
</reference>
<sequence>MAAIEYAIQSLRNANKTVRSLAVVSFDAIIRTNLMKSKMSGRFHSVTAQNPYNANANIATEAEFLNWL</sequence>
<evidence type="ECO:0000313" key="1">
    <source>
        <dbReference type="EMBL" id="CAI2176974.1"/>
    </source>
</evidence>
<dbReference type="EMBL" id="CAMKVN010001588">
    <property type="protein sequence ID" value="CAI2176974.1"/>
    <property type="molecule type" value="Genomic_DNA"/>
</dbReference>
<protein>
    <submittedName>
        <fullName evidence="1">18778_t:CDS:1</fullName>
    </submittedName>
</protein>
<comment type="caution">
    <text evidence="1">The sequence shown here is derived from an EMBL/GenBank/DDBJ whole genome shotgun (WGS) entry which is preliminary data.</text>
</comment>
<keyword evidence="2" id="KW-1185">Reference proteome</keyword>
<organism evidence="1 2">
    <name type="scientific">Funneliformis geosporum</name>
    <dbReference type="NCBI Taxonomy" id="1117311"/>
    <lineage>
        <taxon>Eukaryota</taxon>
        <taxon>Fungi</taxon>
        <taxon>Fungi incertae sedis</taxon>
        <taxon>Mucoromycota</taxon>
        <taxon>Glomeromycotina</taxon>
        <taxon>Glomeromycetes</taxon>
        <taxon>Glomerales</taxon>
        <taxon>Glomeraceae</taxon>
        <taxon>Funneliformis</taxon>
    </lineage>
</organism>
<dbReference type="OrthoDB" id="2345504at2759"/>
<name>A0A9W4SPK7_9GLOM</name>
<accession>A0A9W4SPK7</accession>
<gene>
    <name evidence="1" type="ORF">FWILDA_LOCUS7853</name>
</gene>
<dbReference type="Proteomes" id="UP001153678">
    <property type="component" value="Unassembled WGS sequence"/>
</dbReference>